<dbReference type="GO" id="GO:0000460">
    <property type="term" value="P:maturation of 5.8S rRNA"/>
    <property type="evidence" value="ECO:0007669"/>
    <property type="project" value="TreeGrafter"/>
</dbReference>
<evidence type="ECO:0000313" key="4">
    <source>
        <dbReference type="Proteomes" id="UP000305067"/>
    </source>
</evidence>
<proteinExistence type="inferred from homology"/>
<keyword evidence="4" id="KW-1185">Reference proteome</keyword>
<feature type="region of interest" description="Disordered" evidence="2">
    <location>
        <begin position="172"/>
        <end position="217"/>
    </location>
</feature>
<feature type="compositionally biased region" description="Basic residues" evidence="2">
    <location>
        <begin position="65"/>
        <end position="78"/>
    </location>
</feature>
<dbReference type="Pfam" id="PF07890">
    <property type="entry name" value="Rrp15p"/>
    <property type="match status" value="1"/>
</dbReference>
<feature type="compositionally biased region" description="Low complexity" evidence="2">
    <location>
        <begin position="172"/>
        <end position="192"/>
    </location>
</feature>
<dbReference type="PANTHER" id="PTHR13245:SF14">
    <property type="entry name" value="RRP15-LIKE PROTEIN"/>
    <property type="match status" value="1"/>
</dbReference>
<reference evidence="3 4" key="1">
    <citation type="journal article" date="2019" name="Nat. Ecol. Evol.">
        <title>Megaphylogeny resolves global patterns of mushroom evolution.</title>
        <authorList>
            <person name="Varga T."/>
            <person name="Krizsan K."/>
            <person name="Foldi C."/>
            <person name="Dima B."/>
            <person name="Sanchez-Garcia M."/>
            <person name="Sanchez-Ramirez S."/>
            <person name="Szollosi G.J."/>
            <person name="Szarkandi J.G."/>
            <person name="Papp V."/>
            <person name="Albert L."/>
            <person name="Andreopoulos W."/>
            <person name="Angelini C."/>
            <person name="Antonin V."/>
            <person name="Barry K.W."/>
            <person name="Bougher N.L."/>
            <person name="Buchanan P."/>
            <person name="Buyck B."/>
            <person name="Bense V."/>
            <person name="Catcheside P."/>
            <person name="Chovatia M."/>
            <person name="Cooper J."/>
            <person name="Damon W."/>
            <person name="Desjardin D."/>
            <person name="Finy P."/>
            <person name="Geml J."/>
            <person name="Haridas S."/>
            <person name="Hughes K."/>
            <person name="Justo A."/>
            <person name="Karasinski D."/>
            <person name="Kautmanova I."/>
            <person name="Kiss B."/>
            <person name="Kocsube S."/>
            <person name="Kotiranta H."/>
            <person name="LaButti K.M."/>
            <person name="Lechner B.E."/>
            <person name="Liimatainen K."/>
            <person name="Lipzen A."/>
            <person name="Lukacs Z."/>
            <person name="Mihaltcheva S."/>
            <person name="Morgado L.N."/>
            <person name="Niskanen T."/>
            <person name="Noordeloos M.E."/>
            <person name="Ohm R.A."/>
            <person name="Ortiz-Santana B."/>
            <person name="Ovrebo C."/>
            <person name="Racz N."/>
            <person name="Riley R."/>
            <person name="Savchenko A."/>
            <person name="Shiryaev A."/>
            <person name="Soop K."/>
            <person name="Spirin V."/>
            <person name="Szebenyi C."/>
            <person name="Tomsovsky M."/>
            <person name="Tulloss R.E."/>
            <person name="Uehling J."/>
            <person name="Grigoriev I.V."/>
            <person name="Vagvolgyi C."/>
            <person name="Papp T."/>
            <person name="Martin F.M."/>
            <person name="Miettinen O."/>
            <person name="Hibbett D.S."/>
            <person name="Nagy L.G."/>
        </authorList>
    </citation>
    <scope>NUCLEOTIDE SEQUENCE [LARGE SCALE GENOMIC DNA]</scope>
    <source>
        <strain evidence="3 4">CBS 309.79</strain>
    </source>
</reference>
<dbReference type="OrthoDB" id="20949at2759"/>
<organism evidence="3 4">
    <name type="scientific">Pterulicium gracile</name>
    <dbReference type="NCBI Taxonomy" id="1884261"/>
    <lineage>
        <taxon>Eukaryota</taxon>
        <taxon>Fungi</taxon>
        <taxon>Dikarya</taxon>
        <taxon>Basidiomycota</taxon>
        <taxon>Agaricomycotina</taxon>
        <taxon>Agaricomycetes</taxon>
        <taxon>Agaricomycetidae</taxon>
        <taxon>Agaricales</taxon>
        <taxon>Pleurotineae</taxon>
        <taxon>Pterulaceae</taxon>
        <taxon>Pterulicium</taxon>
    </lineage>
</organism>
<evidence type="ECO:0000256" key="2">
    <source>
        <dbReference type="SAM" id="MobiDB-lite"/>
    </source>
</evidence>
<dbReference type="GO" id="GO:0000470">
    <property type="term" value="P:maturation of LSU-rRNA"/>
    <property type="evidence" value="ECO:0007669"/>
    <property type="project" value="TreeGrafter"/>
</dbReference>
<dbReference type="GO" id="GO:0030687">
    <property type="term" value="C:preribosome, large subunit precursor"/>
    <property type="evidence" value="ECO:0007669"/>
    <property type="project" value="TreeGrafter"/>
</dbReference>
<dbReference type="Proteomes" id="UP000305067">
    <property type="component" value="Unassembled WGS sequence"/>
</dbReference>
<comment type="similarity">
    <text evidence="1">Belongs to the RRP15 family.</text>
</comment>
<gene>
    <name evidence="3" type="ORF">BDV98DRAFT_647720</name>
</gene>
<dbReference type="EMBL" id="ML178815">
    <property type="protein sequence ID" value="TFL06740.1"/>
    <property type="molecule type" value="Genomic_DNA"/>
</dbReference>
<dbReference type="PANTHER" id="PTHR13245">
    <property type="entry name" value="RRP15-LIKE PROTEIN"/>
    <property type="match status" value="1"/>
</dbReference>
<accession>A0A5C3R0X6</accession>
<evidence type="ECO:0000256" key="1">
    <source>
        <dbReference type="ARBA" id="ARBA00007462"/>
    </source>
</evidence>
<dbReference type="InterPro" id="IPR012459">
    <property type="entry name" value="Rrp15"/>
</dbReference>
<feature type="compositionally biased region" description="Low complexity" evidence="2">
    <location>
        <begin position="40"/>
        <end position="53"/>
    </location>
</feature>
<protein>
    <submittedName>
        <fullName evidence="3">Rrp15p-domain-containing protein</fullName>
    </submittedName>
</protein>
<feature type="compositionally biased region" description="Basic and acidic residues" evidence="2">
    <location>
        <begin position="14"/>
        <end position="30"/>
    </location>
</feature>
<name>A0A5C3R0X6_9AGAR</name>
<dbReference type="STRING" id="1884261.A0A5C3R0X6"/>
<feature type="region of interest" description="Disordered" evidence="2">
    <location>
        <begin position="1"/>
        <end position="82"/>
    </location>
</feature>
<dbReference type="AlphaFoldDB" id="A0A5C3R0X6"/>
<feature type="compositionally biased region" description="Polar residues" evidence="2">
    <location>
        <begin position="1"/>
        <end position="13"/>
    </location>
</feature>
<evidence type="ECO:0000313" key="3">
    <source>
        <dbReference type="EMBL" id="TFL06740.1"/>
    </source>
</evidence>
<sequence>MSVTSKRQKVSFNDQRDKVAFSNSYDRDSGSEADDDEFSDNSGASDSAGSDGSPDTDDEIAAGKGQRKSKQTLKRKRRATDSTRFGVTLQNLLDTGAPSTAPLSLKPSIARKHNDEKLELKAKKVLQVEKKEKEETGRVTDVIGGWGAEGERALRKVAQRGVVKLFNAIQQSQSSAAAAAKDTSSKGSGKAKLPAPSAESAQQKSKGKDNLLGRGKQTANVNKDDFFDLLRSGGVVSKA</sequence>